<name>A0A7H8V3E2_STRSA</name>
<dbReference type="AlphaFoldDB" id="A0A7H8V3E2"/>
<dbReference type="EMBL" id="CP040798">
    <property type="protein sequence ID" value="QLB51037.1"/>
    <property type="molecule type" value="Genomic_DNA"/>
</dbReference>
<dbReference type="RefSeq" id="WP_176799672.1">
    <property type="nucleotide sequence ID" value="NZ_CP040798.1"/>
</dbReference>
<feature type="transmembrane region" description="Helical" evidence="1">
    <location>
        <begin position="32"/>
        <end position="56"/>
    </location>
</feature>
<keyword evidence="1" id="KW-0472">Membrane</keyword>
<sequence>MAKNDLIRGFMKKKFDVSDVLKEAWGLTVDYFFVWTAGLAIIQLPFFILALLILFFSPFTSGFLPSMIFFGFLCSFMIAYIHKFSLTMVRNPQMVRRNFWKAVGYSISDGFFGRLLSVSIYVFMFVLAMLLLFVYLYHMWVPGSNVREIWHALAIWAVNNREKMTSILFLMFLIAPMFNLLFHLFYSYFVASHFFLLPYIIQDTNSSDNLLRPLSAFGCLGKSFSRMNGQRGRYLLVELVLKLIPVGLGLIEILSLFFGDGVSNIVGMIASLINGFLLIYTLAARSVMADILMSYDREIVHFGD</sequence>
<evidence type="ECO:0000313" key="3">
    <source>
        <dbReference type="Proteomes" id="UP000509535"/>
    </source>
</evidence>
<proteinExistence type="predicted"/>
<feature type="transmembrane region" description="Helical" evidence="1">
    <location>
        <begin position="265"/>
        <end position="283"/>
    </location>
</feature>
<dbReference type="Proteomes" id="UP000509535">
    <property type="component" value="Chromosome"/>
</dbReference>
<keyword evidence="1" id="KW-1133">Transmembrane helix</keyword>
<evidence type="ECO:0000256" key="1">
    <source>
        <dbReference type="SAM" id="Phobius"/>
    </source>
</evidence>
<accession>A0A7H8V3E2</accession>
<evidence type="ECO:0000313" key="2">
    <source>
        <dbReference type="EMBL" id="QLB51037.1"/>
    </source>
</evidence>
<feature type="transmembrane region" description="Helical" evidence="1">
    <location>
        <begin position="118"/>
        <end position="137"/>
    </location>
</feature>
<feature type="transmembrane region" description="Helical" evidence="1">
    <location>
        <begin position="239"/>
        <end position="259"/>
    </location>
</feature>
<protein>
    <recommendedName>
        <fullName evidence="4">DUF975 family protein</fullName>
    </recommendedName>
</protein>
<organism evidence="2 3">
    <name type="scientific">Streptococcus sanguinis</name>
    <dbReference type="NCBI Taxonomy" id="1305"/>
    <lineage>
        <taxon>Bacteria</taxon>
        <taxon>Bacillati</taxon>
        <taxon>Bacillota</taxon>
        <taxon>Bacilli</taxon>
        <taxon>Lactobacillales</taxon>
        <taxon>Streptococcaceae</taxon>
        <taxon>Streptococcus</taxon>
    </lineage>
</organism>
<feature type="transmembrane region" description="Helical" evidence="1">
    <location>
        <begin position="63"/>
        <end position="82"/>
    </location>
</feature>
<gene>
    <name evidence="2" type="ORF">FDP16_11615</name>
</gene>
<evidence type="ECO:0008006" key="4">
    <source>
        <dbReference type="Google" id="ProtNLM"/>
    </source>
</evidence>
<feature type="transmembrane region" description="Helical" evidence="1">
    <location>
        <begin position="167"/>
        <end position="190"/>
    </location>
</feature>
<reference evidence="2 3" key="1">
    <citation type="submission" date="2019-06" db="EMBL/GenBank/DDBJ databases">
        <title>The organization of the Streptococcus sanguinis genomes.</title>
        <authorList>
            <person name="Wang H.Y."/>
            <person name="Chen Y.Y.M."/>
            <person name="Wu C.H."/>
        </authorList>
    </citation>
    <scope>NUCLEOTIDE SEQUENCE [LARGE SCALE GENOMIC DNA]</scope>
    <source>
        <strain evidence="2 3">CGMH058</strain>
    </source>
</reference>
<keyword evidence="1" id="KW-0812">Transmembrane</keyword>